<feature type="transmembrane region" description="Helical" evidence="1">
    <location>
        <begin position="167"/>
        <end position="185"/>
    </location>
</feature>
<feature type="non-terminal residue" evidence="2">
    <location>
        <position position="1"/>
    </location>
</feature>
<comment type="caution">
    <text evidence="2">The sequence shown here is derived from an EMBL/GenBank/DDBJ whole genome shotgun (WGS) entry which is preliminary data.</text>
</comment>
<keyword evidence="1" id="KW-0472">Membrane</keyword>
<keyword evidence="1" id="KW-0812">Transmembrane</keyword>
<evidence type="ECO:0000313" key="2">
    <source>
        <dbReference type="EMBL" id="GAG96096.1"/>
    </source>
</evidence>
<reference evidence="2" key="1">
    <citation type="journal article" date="2014" name="Front. Microbiol.">
        <title>High frequency of phylogenetically diverse reductive dehalogenase-homologous genes in deep subseafloor sedimentary metagenomes.</title>
        <authorList>
            <person name="Kawai M."/>
            <person name="Futagami T."/>
            <person name="Toyoda A."/>
            <person name="Takaki Y."/>
            <person name="Nishi S."/>
            <person name="Hori S."/>
            <person name="Arai W."/>
            <person name="Tsubouchi T."/>
            <person name="Morono Y."/>
            <person name="Uchiyama I."/>
            <person name="Ito T."/>
            <person name="Fujiyama A."/>
            <person name="Inagaki F."/>
            <person name="Takami H."/>
        </authorList>
    </citation>
    <scope>NUCLEOTIDE SEQUENCE</scope>
    <source>
        <strain evidence="2">Expedition CK06-06</strain>
    </source>
</reference>
<protein>
    <submittedName>
        <fullName evidence="2">Uncharacterized protein</fullName>
    </submittedName>
</protein>
<evidence type="ECO:0000256" key="1">
    <source>
        <dbReference type="SAM" id="Phobius"/>
    </source>
</evidence>
<dbReference type="AlphaFoldDB" id="X1DI58"/>
<name>X1DI58_9ZZZZ</name>
<gene>
    <name evidence="2" type="ORF">S01H4_39027</name>
</gene>
<dbReference type="Gene3D" id="3.30.420.240">
    <property type="match status" value="1"/>
</dbReference>
<proteinExistence type="predicted"/>
<sequence length="186" mass="21159">SSLRRSGETRLLFGQEFPEDDVTCFQAAGDQWYDSEVVNNMAKNCYPAPIRHLLSDIWYDKEEGLNYLVAIDPGLGKVSESVATVWKFKEGYKLNGVDVPPEFKHCATMSGLYEDFDMADKSKALARYYNEAIIANEDSLGISSHLKDYPKLYYRTDPVTGRVGTNIGWQTLWIVSIVYLVFVILY</sequence>
<organism evidence="2">
    <name type="scientific">marine sediment metagenome</name>
    <dbReference type="NCBI Taxonomy" id="412755"/>
    <lineage>
        <taxon>unclassified sequences</taxon>
        <taxon>metagenomes</taxon>
        <taxon>ecological metagenomes</taxon>
    </lineage>
</organism>
<accession>X1DI58</accession>
<keyword evidence="1" id="KW-1133">Transmembrane helix</keyword>
<dbReference type="EMBL" id="BART01021097">
    <property type="protein sequence ID" value="GAG96096.1"/>
    <property type="molecule type" value="Genomic_DNA"/>
</dbReference>